<accession>A0ABU2MQN1</accession>
<dbReference type="Gene3D" id="1.10.10.10">
    <property type="entry name" value="Winged helix-like DNA-binding domain superfamily/Winged helix DNA-binding domain"/>
    <property type="match status" value="1"/>
</dbReference>
<protein>
    <submittedName>
        <fullName evidence="5">BTAD domain-containing putative transcriptional regulator</fullName>
    </submittedName>
</protein>
<dbReference type="InterPro" id="IPR005158">
    <property type="entry name" value="BTAD"/>
</dbReference>
<dbReference type="SUPFAM" id="SSF48452">
    <property type="entry name" value="TPR-like"/>
    <property type="match status" value="1"/>
</dbReference>
<evidence type="ECO:0000313" key="6">
    <source>
        <dbReference type="Proteomes" id="UP001183246"/>
    </source>
</evidence>
<dbReference type="InterPro" id="IPR002182">
    <property type="entry name" value="NB-ARC"/>
</dbReference>
<dbReference type="Gene3D" id="3.40.50.300">
    <property type="entry name" value="P-loop containing nucleotide triphosphate hydrolases"/>
    <property type="match status" value="1"/>
</dbReference>
<dbReference type="RefSeq" id="WP_311705063.1">
    <property type="nucleotide sequence ID" value="NZ_JAVREL010000007.1"/>
</dbReference>
<reference evidence="6" key="1">
    <citation type="submission" date="2023-07" db="EMBL/GenBank/DDBJ databases">
        <title>30 novel species of actinomycetes from the DSMZ collection.</title>
        <authorList>
            <person name="Nouioui I."/>
        </authorList>
    </citation>
    <scope>NUCLEOTIDE SEQUENCE [LARGE SCALE GENOMIC DNA]</scope>
    <source>
        <strain evidence="6">DSM 44938</strain>
    </source>
</reference>
<dbReference type="PANTHER" id="PTHR35807:SF1">
    <property type="entry name" value="TRANSCRIPTIONAL REGULATOR REDD"/>
    <property type="match status" value="1"/>
</dbReference>
<evidence type="ECO:0000313" key="5">
    <source>
        <dbReference type="EMBL" id="MDT0343942.1"/>
    </source>
</evidence>
<dbReference type="InterPro" id="IPR036388">
    <property type="entry name" value="WH-like_DNA-bd_sf"/>
</dbReference>
<keyword evidence="6" id="KW-1185">Reference proteome</keyword>
<evidence type="ECO:0000256" key="3">
    <source>
        <dbReference type="ARBA" id="ARBA00023163"/>
    </source>
</evidence>
<keyword evidence="3" id="KW-0804">Transcription</keyword>
<name>A0ABU2MQN1_9ACTN</name>
<comment type="caution">
    <text evidence="5">The sequence shown here is derived from an EMBL/GenBank/DDBJ whole genome shotgun (WGS) entry which is preliminary data.</text>
</comment>
<dbReference type="InterPro" id="IPR027417">
    <property type="entry name" value="P-loop_NTPase"/>
</dbReference>
<dbReference type="EMBL" id="JAVREL010000007">
    <property type="protein sequence ID" value="MDT0343942.1"/>
    <property type="molecule type" value="Genomic_DNA"/>
</dbReference>
<dbReference type="Pfam" id="PF00931">
    <property type="entry name" value="NB-ARC"/>
    <property type="match status" value="1"/>
</dbReference>
<dbReference type="InterPro" id="IPR011990">
    <property type="entry name" value="TPR-like_helical_dom_sf"/>
</dbReference>
<dbReference type="Pfam" id="PF03704">
    <property type="entry name" value="BTAD"/>
    <property type="match status" value="1"/>
</dbReference>
<gene>
    <name evidence="5" type="ORF">RM590_15145</name>
</gene>
<organism evidence="5 6">
    <name type="scientific">Streptomyces litchfieldiae</name>
    <dbReference type="NCBI Taxonomy" id="3075543"/>
    <lineage>
        <taxon>Bacteria</taxon>
        <taxon>Bacillati</taxon>
        <taxon>Actinomycetota</taxon>
        <taxon>Actinomycetes</taxon>
        <taxon>Kitasatosporales</taxon>
        <taxon>Streptomycetaceae</taxon>
        <taxon>Streptomyces</taxon>
    </lineage>
</organism>
<dbReference type="PRINTS" id="PR00364">
    <property type="entry name" value="DISEASERSIST"/>
</dbReference>
<proteinExistence type="predicted"/>
<dbReference type="PANTHER" id="PTHR35807">
    <property type="entry name" value="TRANSCRIPTIONAL REGULATOR REDD-RELATED"/>
    <property type="match status" value="1"/>
</dbReference>
<dbReference type="InterPro" id="IPR016032">
    <property type="entry name" value="Sig_transdc_resp-reg_C-effctor"/>
</dbReference>
<feature type="domain" description="Bacterial transcriptional activator" evidence="4">
    <location>
        <begin position="97"/>
        <end position="241"/>
    </location>
</feature>
<evidence type="ECO:0000256" key="2">
    <source>
        <dbReference type="ARBA" id="ARBA00023015"/>
    </source>
</evidence>
<dbReference type="InterPro" id="IPR051677">
    <property type="entry name" value="AfsR-DnrI-RedD_regulator"/>
</dbReference>
<evidence type="ECO:0000259" key="4">
    <source>
        <dbReference type="SMART" id="SM01043"/>
    </source>
</evidence>
<dbReference type="SUPFAM" id="SSF52540">
    <property type="entry name" value="P-loop containing nucleoside triphosphate hydrolases"/>
    <property type="match status" value="1"/>
</dbReference>
<dbReference type="Gene3D" id="1.25.40.10">
    <property type="entry name" value="Tetratricopeptide repeat domain"/>
    <property type="match status" value="1"/>
</dbReference>
<dbReference type="SUPFAM" id="SSF46894">
    <property type="entry name" value="C-terminal effector domain of the bipartite response regulators"/>
    <property type="match status" value="1"/>
</dbReference>
<sequence length="616" mass="67680">MLEFRILGSVEIWSENRRLQLSGTKRPAVLGSLLLADGMPVSINRLIDAVWEDQSPFTAIKQIRNTTSDLRRLHSEIGERLTLVGDGYQLKVEDSQLDARVFTRRVAEARQLRRDGDHAGALDRFRNALSLWRGPALSGIESAALQAQVMGLNELRLSVMEERIELELVQGHHESLLGELYARVAENPLRERLAAQLMLALFRSGAQSHALAVYERTRQVLKEELDVEPGPELQECHRHITTTDSAGVKTQLIRALYPNNLPPRPVHFLGRNAEQQFLMKLSRVSGASGPSHSPHPKVIVIDGMVGIGKTALAVHVAHQFSSRYPDAQLFVDMSAPAAGNQPLDPSSALAALLSGLGVPPGSIPDGLGERSATWRRMVADRRVLILLDNVSDTRQILPLLPGVSDCLTMVTSRNRLTNGADFHQLTLQEMSPAEGRELFGRILGNERAVQEPGAVDAIVDLCGRLPLAIRIAAGKLRHRPSWPVSRLASHLAISRETRTAPHAGDDSLIEAFRQVYDDLNTLQQYIFRLLGRLPSEHVETHSVSELSGLSGTHTDQLLESFVDAHLLSTSAPGRYRMHKLLRAYAARLAGEVNASARRSGSPLTKAGPATWLFGCG</sequence>
<dbReference type="SMART" id="SM01043">
    <property type="entry name" value="BTAD"/>
    <property type="match status" value="1"/>
</dbReference>
<dbReference type="Proteomes" id="UP001183246">
    <property type="component" value="Unassembled WGS sequence"/>
</dbReference>
<dbReference type="CDD" id="cd15831">
    <property type="entry name" value="BTAD"/>
    <property type="match status" value="1"/>
</dbReference>
<evidence type="ECO:0000256" key="1">
    <source>
        <dbReference type="ARBA" id="ARBA00023012"/>
    </source>
</evidence>
<keyword evidence="1" id="KW-0902">Two-component regulatory system</keyword>
<keyword evidence="2" id="KW-0805">Transcription regulation</keyword>